<feature type="domain" description="C2H2-type" evidence="2">
    <location>
        <begin position="24"/>
        <end position="48"/>
    </location>
</feature>
<dbReference type="InterPro" id="IPR036236">
    <property type="entry name" value="Znf_C2H2_sf"/>
</dbReference>
<name>A0A484BR38_DRONA</name>
<dbReference type="GO" id="GO:0008270">
    <property type="term" value="F:zinc ion binding"/>
    <property type="evidence" value="ECO:0007669"/>
    <property type="project" value="UniProtKB-KW"/>
</dbReference>
<dbReference type="Gene3D" id="3.30.160.60">
    <property type="entry name" value="Classic Zinc Finger"/>
    <property type="match status" value="1"/>
</dbReference>
<dbReference type="GO" id="GO:0005634">
    <property type="term" value="C:nucleus"/>
    <property type="evidence" value="ECO:0007669"/>
    <property type="project" value="TreeGrafter"/>
</dbReference>
<dbReference type="SUPFAM" id="SSF57667">
    <property type="entry name" value="beta-beta-alpha zinc fingers"/>
    <property type="match status" value="1"/>
</dbReference>
<gene>
    <name evidence="3" type="ORF">AWZ03_002334</name>
</gene>
<keyword evidence="1" id="KW-0479">Metal-binding</keyword>
<dbReference type="OMA" id="HHMEKKY"/>
<keyword evidence="1" id="KW-0862">Zinc</keyword>
<evidence type="ECO:0000256" key="1">
    <source>
        <dbReference type="PROSITE-ProRule" id="PRU00042"/>
    </source>
</evidence>
<evidence type="ECO:0000259" key="2">
    <source>
        <dbReference type="PROSITE" id="PS50157"/>
    </source>
</evidence>
<dbReference type="Pfam" id="PF12874">
    <property type="entry name" value="zf-met"/>
    <property type="match status" value="1"/>
</dbReference>
<keyword evidence="4" id="KW-1185">Reference proteome</keyword>
<accession>A0A484BR38</accession>
<dbReference type="EMBL" id="LSRL02000010">
    <property type="protein sequence ID" value="TDG51247.1"/>
    <property type="molecule type" value="Genomic_DNA"/>
</dbReference>
<dbReference type="OrthoDB" id="6359816at2759"/>
<protein>
    <recommendedName>
        <fullName evidence="2">C2H2-type domain-containing protein</fullName>
    </recommendedName>
</protein>
<comment type="caution">
    <text evidence="3">The sequence shown here is derived from an EMBL/GenBank/DDBJ whole genome shotgun (WGS) entry which is preliminary data.</text>
</comment>
<dbReference type="GO" id="GO:0000981">
    <property type="term" value="F:DNA-binding transcription factor activity, RNA polymerase II-specific"/>
    <property type="evidence" value="ECO:0007669"/>
    <property type="project" value="TreeGrafter"/>
</dbReference>
<dbReference type="InterPro" id="IPR055303">
    <property type="entry name" value="ATMIN"/>
</dbReference>
<evidence type="ECO:0000313" key="3">
    <source>
        <dbReference type="EMBL" id="TDG51247.1"/>
    </source>
</evidence>
<dbReference type="PANTHER" id="PTHR46664">
    <property type="entry name" value="ATM INTERACTOR"/>
    <property type="match status" value="1"/>
</dbReference>
<sequence>MPKIDRNSRVCIPEISELLPIREYRCEFDCGKVFKNRNPYEVHLQKKHGILIRANPIKCFRCPVEACEYNGARLDLLRRHYQNHHMEKKYDCSACKRKFITEGQFQRHRCDVQIYTCHHCSRVFNLLSRHNRHAKLCTMRNTTRVPSPGFIDVESVEKEDNSIDCLESEINDEVIVDAVPSPGFIEVEIVEAGTPVDNNVDCVESDVNEDVTIDEFEQLIKNIENNVVRDPELIQELAALTPILESLQSN</sequence>
<dbReference type="AlphaFoldDB" id="A0A484BR38"/>
<organism evidence="3 4">
    <name type="scientific">Drosophila navojoa</name>
    <name type="common">Fruit fly</name>
    <dbReference type="NCBI Taxonomy" id="7232"/>
    <lineage>
        <taxon>Eukaryota</taxon>
        <taxon>Metazoa</taxon>
        <taxon>Ecdysozoa</taxon>
        <taxon>Arthropoda</taxon>
        <taxon>Hexapoda</taxon>
        <taxon>Insecta</taxon>
        <taxon>Pterygota</taxon>
        <taxon>Neoptera</taxon>
        <taxon>Endopterygota</taxon>
        <taxon>Diptera</taxon>
        <taxon>Brachycera</taxon>
        <taxon>Muscomorpha</taxon>
        <taxon>Ephydroidea</taxon>
        <taxon>Drosophilidae</taxon>
        <taxon>Drosophila</taxon>
    </lineage>
</organism>
<dbReference type="Proteomes" id="UP000295192">
    <property type="component" value="Unassembled WGS sequence"/>
</dbReference>
<dbReference type="InterPro" id="IPR013087">
    <property type="entry name" value="Znf_C2H2_type"/>
</dbReference>
<evidence type="ECO:0000313" key="4">
    <source>
        <dbReference type="Proteomes" id="UP000295192"/>
    </source>
</evidence>
<dbReference type="GO" id="GO:0045944">
    <property type="term" value="P:positive regulation of transcription by RNA polymerase II"/>
    <property type="evidence" value="ECO:0007669"/>
    <property type="project" value="InterPro"/>
</dbReference>
<reference evidence="3 4" key="1">
    <citation type="journal article" date="2019" name="J. Hered.">
        <title>An Improved Genome Assembly for Drosophila navojoa, the Basal Species in the mojavensis Cluster.</title>
        <authorList>
            <person name="Vanderlinde T."/>
            <person name="Dupim E.G."/>
            <person name="Nazario-Yepiz N.O."/>
            <person name="Carvalho A.B."/>
        </authorList>
    </citation>
    <scope>NUCLEOTIDE SEQUENCE [LARGE SCALE GENOMIC DNA]</scope>
    <source>
        <strain evidence="3">Navoj_Jal97</strain>
        <tissue evidence="3">Whole organism</tissue>
    </source>
</reference>
<dbReference type="PROSITE" id="PS00028">
    <property type="entry name" value="ZINC_FINGER_C2H2_1"/>
    <property type="match status" value="1"/>
</dbReference>
<proteinExistence type="predicted"/>
<keyword evidence="1" id="KW-0863">Zinc-finger</keyword>
<dbReference type="GO" id="GO:0000976">
    <property type="term" value="F:transcription cis-regulatory region binding"/>
    <property type="evidence" value="ECO:0007669"/>
    <property type="project" value="InterPro"/>
</dbReference>
<dbReference type="Pfam" id="PF00096">
    <property type="entry name" value="zf-C2H2"/>
    <property type="match status" value="1"/>
</dbReference>
<dbReference type="KEGG" id="dnv:108650306"/>
<dbReference type="PROSITE" id="PS50157">
    <property type="entry name" value="ZINC_FINGER_C2H2_2"/>
    <property type="match status" value="1"/>
</dbReference>
<dbReference type="PANTHER" id="PTHR46664:SF1">
    <property type="entry name" value="ATM INTERACTOR"/>
    <property type="match status" value="1"/>
</dbReference>
<dbReference type="SMART" id="SM00355">
    <property type="entry name" value="ZnF_C2H2"/>
    <property type="match status" value="4"/>
</dbReference>